<comment type="similarity">
    <text evidence="2">Belongs to the thioredoxin family. DsbA subfamily.</text>
</comment>
<keyword evidence="6" id="KW-1185">Reference proteome</keyword>
<dbReference type="RefSeq" id="WP_058290400.1">
    <property type="nucleotide sequence ID" value="NZ_CYSD01000037.1"/>
</dbReference>
<accession>A0A0P1GYL2</accession>
<comment type="function">
    <text evidence="1">May be required for disulfide bond formation in some proteins.</text>
</comment>
<evidence type="ECO:0000313" key="5">
    <source>
        <dbReference type="EMBL" id="CUH79370.1"/>
    </source>
</evidence>
<protein>
    <submittedName>
        <fullName evidence="5">Thiol-disulfide oxidoreductase D</fullName>
    </submittedName>
</protein>
<feature type="chain" id="PRO_5006063880" evidence="3">
    <location>
        <begin position="21"/>
        <end position="223"/>
    </location>
</feature>
<organism evidence="5 6">
    <name type="scientific">Tritonibacter multivorans</name>
    <dbReference type="NCBI Taxonomy" id="928856"/>
    <lineage>
        <taxon>Bacteria</taxon>
        <taxon>Pseudomonadati</taxon>
        <taxon>Pseudomonadota</taxon>
        <taxon>Alphaproteobacteria</taxon>
        <taxon>Rhodobacterales</taxon>
        <taxon>Paracoccaceae</taxon>
        <taxon>Tritonibacter</taxon>
    </lineage>
</organism>
<reference evidence="5 6" key="1">
    <citation type="submission" date="2015-09" db="EMBL/GenBank/DDBJ databases">
        <authorList>
            <consortium name="Swine Surveillance"/>
        </authorList>
    </citation>
    <scope>NUCLEOTIDE SEQUENCE [LARGE SCALE GENOMIC DNA]</scope>
    <source>
        <strain evidence="5 6">CECT 7557</strain>
    </source>
</reference>
<dbReference type="SUPFAM" id="SSF52833">
    <property type="entry name" value="Thioredoxin-like"/>
    <property type="match status" value="1"/>
</dbReference>
<evidence type="ECO:0000256" key="2">
    <source>
        <dbReference type="ARBA" id="ARBA00005791"/>
    </source>
</evidence>
<feature type="domain" description="Thioredoxin" evidence="4">
    <location>
        <begin position="24"/>
        <end position="160"/>
    </location>
</feature>
<dbReference type="PANTHER" id="PTHR13887:SF56">
    <property type="entry name" value="THIOREDOXIN-LIKE REDUCTASE RV2466C"/>
    <property type="match status" value="1"/>
</dbReference>
<keyword evidence="3" id="KW-0732">Signal</keyword>
<sequence length="223" mass="23913">MTRLMTALCAAVALTAGAYAIGGMNSRTALPDLPLVGSAQAQEADVDVSTIVEMVQGAEDAPVTLVEYASFTCPHCANFHAGAYKELKKDFIDTGKVKFVFREVYFDGPGLWASMVARCAGPEKFFGISDLLFKGQTSWVRAGSPADVADELRKIGRLAGIDNAELEACLQDGTKAKTLVTWYQENATRDGVSSTPSFLLNGEKMQNQPYADIKEAIEAELGS</sequence>
<dbReference type="InterPro" id="IPR036249">
    <property type="entry name" value="Thioredoxin-like_sf"/>
</dbReference>
<dbReference type="PROSITE" id="PS51352">
    <property type="entry name" value="THIOREDOXIN_2"/>
    <property type="match status" value="1"/>
</dbReference>
<evidence type="ECO:0000256" key="3">
    <source>
        <dbReference type="SAM" id="SignalP"/>
    </source>
</evidence>
<dbReference type="Gene3D" id="3.40.30.10">
    <property type="entry name" value="Glutaredoxin"/>
    <property type="match status" value="1"/>
</dbReference>
<evidence type="ECO:0000259" key="4">
    <source>
        <dbReference type="PROSITE" id="PS51352"/>
    </source>
</evidence>
<dbReference type="PANTHER" id="PTHR13887">
    <property type="entry name" value="GLUTATHIONE S-TRANSFERASE KAPPA"/>
    <property type="match status" value="1"/>
</dbReference>
<dbReference type="InterPro" id="IPR013766">
    <property type="entry name" value="Thioredoxin_domain"/>
</dbReference>
<dbReference type="Proteomes" id="UP000052022">
    <property type="component" value="Unassembled WGS sequence"/>
</dbReference>
<proteinExistence type="inferred from homology"/>
<name>A0A0P1GYL2_9RHOB</name>
<evidence type="ECO:0000256" key="1">
    <source>
        <dbReference type="ARBA" id="ARBA00003565"/>
    </source>
</evidence>
<feature type="signal peptide" evidence="3">
    <location>
        <begin position="1"/>
        <end position="20"/>
    </location>
</feature>
<dbReference type="STRING" id="928856.SAMN04488049_101357"/>
<evidence type="ECO:0000313" key="6">
    <source>
        <dbReference type="Proteomes" id="UP000052022"/>
    </source>
</evidence>
<dbReference type="Pfam" id="PF13462">
    <property type="entry name" value="Thioredoxin_4"/>
    <property type="match status" value="1"/>
</dbReference>
<gene>
    <name evidence="5" type="primary">bdbD</name>
    <name evidence="5" type="ORF">TRM7557_02361</name>
</gene>
<dbReference type="EMBL" id="CYSD01000037">
    <property type="protein sequence ID" value="CUH79370.1"/>
    <property type="molecule type" value="Genomic_DNA"/>
</dbReference>
<dbReference type="InterPro" id="IPR012336">
    <property type="entry name" value="Thioredoxin-like_fold"/>
</dbReference>
<dbReference type="OrthoDB" id="8478320at2"/>
<dbReference type="AlphaFoldDB" id="A0A0P1GYL2"/>